<dbReference type="Pfam" id="PF13426">
    <property type="entry name" value="PAS_9"/>
    <property type="match status" value="1"/>
</dbReference>
<evidence type="ECO:0000313" key="12">
    <source>
        <dbReference type="EMBL" id="NEX19291.1"/>
    </source>
</evidence>
<dbReference type="InterPro" id="IPR035965">
    <property type="entry name" value="PAS-like_dom_sf"/>
</dbReference>
<evidence type="ECO:0000256" key="4">
    <source>
        <dbReference type="ARBA" id="ARBA00022989"/>
    </source>
</evidence>
<dbReference type="GO" id="GO:0016020">
    <property type="term" value="C:membrane"/>
    <property type="evidence" value="ECO:0007669"/>
    <property type="project" value="UniProtKB-SubCell"/>
</dbReference>
<comment type="caution">
    <text evidence="12">The sequence shown here is derived from an EMBL/GenBank/DDBJ whole genome shotgun (WGS) entry which is preliminary data.</text>
</comment>
<evidence type="ECO:0000259" key="7">
    <source>
        <dbReference type="PROSITE" id="PS50112"/>
    </source>
</evidence>
<dbReference type="Gene3D" id="1.20.120.30">
    <property type="entry name" value="Aspartate receptor, ligand-binding domain"/>
    <property type="match status" value="1"/>
</dbReference>
<dbReference type="Pfam" id="PF03924">
    <property type="entry name" value="CHASE"/>
    <property type="match status" value="1"/>
</dbReference>
<dbReference type="GO" id="GO:0003824">
    <property type="term" value="F:catalytic activity"/>
    <property type="evidence" value="ECO:0007669"/>
    <property type="project" value="UniProtKB-ARBA"/>
</dbReference>
<evidence type="ECO:0000256" key="6">
    <source>
        <dbReference type="SAM" id="Phobius"/>
    </source>
</evidence>
<feature type="domain" description="EAL" evidence="10">
    <location>
        <begin position="1045"/>
        <end position="1299"/>
    </location>
</feature>
<evidence type="ECO:0000256" key="5">
    <source>
        <dbReference type="ARBA" id="ARBA00023136"/>
    </source>
</evidence>
<dbReference type="InterPro" id="IPR035919">
    <property type="entry name" value="EAL_sf"/>
</dbReference>
<name>A0A6P1DQT2_9GAMM</name>
<evidence type="ECO:0000259" key="10">
    <source>
        <dbReference type="PROSITE" id="PS50883"/>
    </source>
</evidence>
<comment type="subcellular location">
    <subcellularLocation>
        <location evidence="2">Membrane</location>
    </subcellularLocation>
</comment>
<dbReference type="InterPro" id="IPR006189">
    <property type="entry name" value="CHASE_dom"/>
</dbReference>
<dbReference type="InterPro" id="IPR043128">
    <property type="entry name" value="Rev_trsase/Diguanyl_cyclase"/>
</dbReference>
<dbReference type="PANTHER" id="PTHR44757">
    <property type="entry name" value="DIGUANYLATE CYCLASE DGCP"/>
    <property type="match status" value="1"/>
</dbReference>
<organism evidence="12 13">
    <name type="scientific">Thiorhodococcus mannitoliphagus</name>
    <dbReference type="NCBI Taxonomy" id="329406"/>
    <lineage>
        <taxon>Bacteria</taxon>
        <taxon>Pseudomonadati</taxon>
        <taxon>Pseudomonadota</taxon>
        <taxon>Gammaproteobacteria</taxon>
        <taxon>Chromatiales</taxon>
        <taxon>Chromatiaceae</taxon>
        <taxon>Thiorhodococcus</taxon>
    </lineage>
</organism>
<reference evidence="12 13" key="2">
    <citation type="submission" date="2020-02" db="EMBL/GenBank/DDBJ databases">
        <title>Genome sequences of Thiorhodococcus mannitoliphagus and Thiorhodococcus minor, purple sulfur photosynthetic bacteria in the gammaproteobacterial family, Chromatiaceae.</title>
        <authorList>
            <person name="Aviles F.A."/>
            <person name="Meyer T.E."/>
            <person name="Kyndt J.A."/>
        </authorList>
    </citation>
    <scope>NUCLEOTIDE SEQUENCE [LARGE SCALE GENOMIC DNA]</scope>
    <source>
        <strain evidence="12 13">DSM 18266</strain>
    </source>
</reference>
<dbReference type="Gene3D" id="3.30.450.350">
    <property type="entry name" value="CHASE domain"/>
    <property type="match status" value="1"/>
</dbReference>
<feature type="transmembrane region" description="Helical" evidence="6">
    <location>
        <begin position="20"/>
        <end position="40"/>
    </location>
</feature>
<dbReference type="SMART" id="SM00086">
    <property type="entry name" value="PAC"/>
    <property type="match status" value="4"/>
</dbReference>
<feature type="domain" description="PAS" evidence="7">
    <location>
        <begin position="743"/>
        <end position="791"/>
    </location>
</feature>
<dbReference type="EMBL" id="JAAIJR010000007">
    <property type="protein sequence ID" value="NEX19291.1"/>
    <property type="molecule type" value="Genomic_DNA"/>
</dbReference>
<dbReference type="SMART" id="SM01079">
    <property type="entry name" value="CHASE"/>
    <property type="match status" value="1"/>
</dbReference>
<feature type="domain" description="PAC" evidence="8">
    <location>
        <begin position="445"/>
        <end position="497"/>
    </location>
</feature>
<keyword evidence="13" id="KW-1185">Reference proteome</keyword>
<dbReference type="Proteomes" id="UP000471640">
    <property type="component" value="Unassembled WGS sequence"/>
</dbReference>
<dbReference type="CDD" id="cd01949">
    <property type="entry name" value="GGDEF"/>
    <property type="match status" value="1"/>
</dbReference>
<dbReference type="GO" id="GO:0007165">
    <property type="term" value="P:signal transduction"/>
    <property type="evidence" value="ECO:0007669"/>
    <property type="project" value="UniProtKB-ARBA"/>
</dbReference>
<evidence type="ECO:0000256" key="1">
    <source>
        <dbReference type="ARBA" id="ARBA00001946"/>
    </source>
</evidence>
<dbReference type="PROSITE" id="PS50839">
    <property type="entry name" value="CHASE"/>
    <property type="match status" value="1"/>
</dbReference>
<feature type="domain" description="PAS" evidence="7">
    <location>
        <begin position="513"/>
        <end position="567"/>
    </location>
</feature>
<gene>
    <name evidence="12" type="ORF">G3480_03005</name>
</gene>
<reference evidence="13" key="1">
    <citation type="journal article" date="2020" name="Microbiol. Resour. Announc.">
        <title>Draft Genome Sequences of Thiorhodococcus mannitoliphagus and Thiorhodococcus minor, Purple Sulfur Photosynthetic Bacteria in the Gammaproteobacterial Family Chromatiaceae.</title>
        <authorList>
            <person name="Aviles F.A."/>
            <person name="Meyer T.E."/>
            <person name="Kyndt J.A."/>
        </authorList>
    </citation>
    <scope>NUCLEOTIDE SEQUENCE [LARGE SCALE GENOMIC DNA]</scope>
    <source>
        <strain evidence="13">DSM 18266</strain>
    </source>
</reference>
<dbReference type="FunFam" id="3.30.70.270:FF:000001">
    <property type="entry name" value="Diguanylate cyclase domain protein"/>
    <property type="match status" value="1"/>
</dbReference>
<evidence type="ECO:0000313" key="13">
    <source>
        <dbReference type="Proteomes" id="UP000471640"/>
    </source>
</evidence>
<dbReference type="CDD" id="cd01948">
    <property type="entry name" value="EAL"/>
    <property type="match status" value="1"/>
</dbReference>
<dbReference type="Gene3D" id="3.30.450.20">
    <property type="entry name" value="PAS domain"/>
    <property type="match status" value="4"/>
</dbReference>
<evidence type="ECO:0000259" key="11">
    <source>
        <dbReference type="PROSITE" id="PS50887"/>
    </source>
</evidence>
<dbReference type="SUPFAM" id="SSF55073">
    <property type="entry name" value="Nucleotide cyclase"/>
    <property type="match status" value="1"/>
</dbReference>
<feature type="domain" description="PAC" evidence="8">
    <location>
        <begin position="697"/>
        <end position="749"/>
    </location>
</feature>
<evidence type="ECO:0000259" key="9">
    <source>
        <dbReference type="PROSITE" id="PS50839"/>
    </source>
</evidence>
<evidence type="ECO:0000256" key="3">
    <source>
        <dbReference type="ARBA" id="ARBA00022692"/>
    </source>
</evidence>
<evidence type="ECO:0000259" key="8">
    <source>
        <dbReference type="PROSITE" id="PS50113"/>
    </source>
</evidence>
<dbReference type="PROSITE" id="PS50112">
    <property type="entry name" value="PAS"/>
    <property type="match status" value="2"/>
</dbReference>
<dbReference type="RefSeq" id="WP_164652189.1">
    <property type="nucleotide sequence ID" value="NZ_JAAIJR010000007.1"/>
</dbReference>
<proteinExistence type="predicted"/>
<dbReference type="InterPro" id="IPR029787">
    <property type="entry name" value="Nucleotide_cyclase"/>
</dbReference>
<evidence type="ECO:0000256" key="2">
    <source>
        <dbReference type="ARBA" id="ARBA00004370"/>
    </source>
</evidence>
<dbReference type="Gene3D" id="3.30.70.270">
    <property type="match status" value="1"/>
</dbReference>
<dbReference type="SUPFAM" id="SSF55785">
    <property type="entry name" value="PYP-like sensor domain (PAS domain)"/>
    <property type="match status" value="4"/>
</dbReference>
<dbReference type="PANTHER" id="PTHR44757:SF2">
    <property type="entry name" value="BIOFILM ARCHITECTURE MAINTENANCE PROTEIN MBAA"/>
    <property type="match status" value="1"/>
</dbReference>
<dbReference type="SMART" id="SM00091">
    <property type="entry name" value="PAS"/>
    <property type="match status" value="2"/>
</dbReference>
<dbReference type="InterPro" id="IPR001610">
    <property type="entry name" value="PAC"/>
</dbReference>
<dbReference type="SMART" id="SM00052">
    <property type="entry name" value="EAL"/>
    <property type="match status" value="1"/>
</dbReference>
<dbReference type="InterPro" id="IPR000700">
    <property type="entry name" value="PAS-assoc_C"/>
</dbReference>
<dbReference type="InterPro" id="IPR025991">
    <property type="entry name" value="Chemoreceptor_zinc-bind_dom"/>
</dbReference>
<feature type="transmembrane region" description="Helical" evidence="6">
    <location>
        <begin position="327"/>
        <end position="345"/>
    </location>
</feature>
<protein>
    <submittedName>
        <fullName evidence="12">EAL domain-containing protein</fullName>
    </submittedName>
</protein>
<dbReference type="InterPro" id="IPR042240">
    <property type="entry name" value="CHASE_sf"/>
</dbReference>
<dbReference type="Pfam" id="PF13682">
    <property type="entry name" value="CZB"/>
    <property type="match status" value="1"/>
</dbReference>
<dbReference type="InterPro" id="IPR013655">
    <property type="entry name" value="PAS_fold_3"/>
</dbReference>
<dbReference type="NCBIfam" id="TIGR00229">
    <property type="entry name" value="sensory_box"/>
    <property type="match status" value="4"/>
</dbReference>
<dbReference type="Pfam" id="PF00563">
    <property type="entry name" value="EAL"/>
    <property type="match status" value="1"/>
</dbReference>
<dbReference type="NCBIfam" id="TIGR00254">
    <property type="entry name" value="GGDEF"/>
    <property type="match status" value="1"/>
</dbReference>
<dbReference type="InterPro" id="IPR052155">
    <property type="entry name" value="Biofilm_reg_signaling"/>
</dbReference>
<dbReference type="PROSITE" id="PS50883">
    <property type="entry name" value="EAL"/>
    <property type="match status" value="1"/>
</dbReference>
<dbReference type="PROSITE" id="PS50113">
    <property type="entry name" value="PAC"/>
    <property type="match status" value="4"/>
</dbReference>
<dbReference type="PROSITE" id="PS50887">
    <property type="entry name" value="GGDEF"/>
    <property type="match status" value="1"/>
</dbReference>
<feature type="domain" description="PAC" evidence="8">
    <location>
        <begin position="570"/>
        <end position="621"/>
    </location>
</feature>
<feature type="domain" description="GGDEF" evidence="11">
    <location>
        <begin position="903"/>
        <end position="1036"/>
    </location>
</feature>
<sequence>MKAFSTLPPLGRFGGWRPFLLPAMILAIGLMVTAGLWSIAQEDVRQDREQELDELASKVAGLIDERLRDNVQLLRGAAALFDTPEWITHERFRRYFEGLNLQDLYPGIQGIGFLLLIPDDEKDARVAAVHREGFPQFEIHPEGERAFYAAVLYIERFSGRNLRDFGYDMAPEPRRWEAATRARDEDRAALSARVTLKQEDATDVQPGFVLFLPVYRANAPHDSLAERRANLLGWVYSPLRMHDLMQDVLRPVQSDLEQPGLRLDVYAGERPAPEQRLFTSGPARISPDSNGALRKVQLVAFGGRQWSVAVTVAPFFKHDLSSDSTTWIGLSGLTLSLLLALLVALRTQAQQRVAIAMGALEGSNQHLAEQERALLWAQRTAQLGSWTFDPNTRQASWSEGMFPIWGLNPKDGPPSYEAHRRYIHPDDWAAFDQAVRRAAERGEPYRIKLRIRRPDGEERTMISICTPNLDAQGKVVRLSGTVQDVTEREELYSRIERIAAHVPGVIYQYQQWLDGRTAFPYASAGIRDIYGVEPAEVATDATAVFDVLHPDDRPEVAAKIAESMHHLTTWRDSFRVKRPEGRVIWVEGEASPELQADGSVQWHGYIRDITDRKQAEVERRHLQTMLARTEQLAHVGSWEMEVETNSVSWSEELFRIFQMDPAEGVPPFTEHHRLFCPEDFARLKTAMDAVIKEGTPYALELRARRRDGSTRQCFARGYPEAGSNRSVTHVYGTFEDLTERKQAERDLRLAASVFAHSFEAIIITDAENRIVDTNPAFSAITGYERASVLGKDPNILASGRHDEAFYREMWDAITQTGAWQGEIWNRHKDGEIYAELLAISTVQNADDSVQNYIGVFSDISELKAHQAELDRIANYDHLTGLPNRRLLSDRLEQAVARTRRSGRLMAICYLDLDDFKPINDQYGHEVGDQVLIGIANQLRKLLRAQDTVARLGGDEFVLLFNDLARAEDSYVLLERVLATATSPIVVRGVSHRVSASIGVTLSPPDVESADILLRHADQAMYRAKDAGRNRYHLYDAEQDRLIQDRRLKLECIKDALSGQEFELYYQPKVDMVSREVIGVEALIRWQHPEKGLLLPSAFLPIVEGSDLEIAIGEWVIATALSQVASWQRQGLKLPVSVNISAGHLLQPSFAKRLERLLAEHPECDPGCLEMEILETSALSDIVRAGQTLTACHALGLRFALDDFGTGYSSLAYFRRLPIDVLKIDQSFVRDMLDDPEDMEIVESVVRLAQAFKRSVIAEGVETPEHGALLTSLGCRLGQGFGIARPMPAAAIPVWVSTWPEQGDGMVVDEGVSKDDIPLMMAMQNHRRWVDEFVDALNDGDIARLTEIDRDPCRFERWYQGSGSTHYGALEAFEAIGRSHLKVHELASGIMALAEHGEMASAQERLPSLFEARDALIGHLGELILRLETAGE</sequence>
<dbReference type="InterPro" id="IPR000160">
    <property type="entry name" value="GGDEF_dom"/>
</dbReference>
<dbReference type="InterPro" id="IPR000014">
    <property type="entry name" value="PAS"/>
</dbReference>
<dbReference type="Pfam" id="PF08447">
    <property type="entry name" value="PAS_3"/>
    <property type="match status" value="3"/>
</dbReference>
<dbReference type="Gene3D" id="2.10.70.100">
    <property type="match status" value="2"/>
</dbReference>
<dbReference type="Gene3D" id="3.20.20.450">
    <property type="entry name" value="EAL domain"/>
    <property type="match status" value="1"/>
</dbReference>
<accession>A0A6P1DQT2</accession>
<dbReference type="CDD" id="cd00130">
    <property type="entry name" value="PAS"/>
    <property type="match status" value="4"/>
</dbReference>
<keyword evidence="3 6" id="KW-0812">Transmembrane</keyword>
<dbReference type="SUPFAM" id="SSF141868">
    <property type="entry name" value="EAL domain-like"/>
    <property type="match status" value="1"/>
</dbReference>
<dbReference type="InterPro" id="IPR001633">
    <property type="entry name" value="EAL_dom"/>
</dbReference>
<dbReference type="SMART" id="SM00267">
    <property type="entry name" value="GGDEF"/>
    <property type="match status" value="1"/>
</dbReference>
<feature type="domain" description="CHASE" evidence="9">
    <location>
        <begin position="83"/>
        <end position="309"/>
    </location>
</feature>
<keyword evidence="4 6" id="KW-1133">Transmembrane helix</keyword>
<feature type="domain" description="PAC" evidence="8">
    <location>
        <begin position="819"/>
        <end position="871"/>
    </location>
</feature>
<keyword evidence="5 6" id="KW-0472">Membrane</keyword>
<comment type="cofactor">
    <cofactor evidence="1">
        <name>Mg(2+)</name>
        <dbReference type="ChEBI" id="CHEBI:18420"/>
    </cofactor>
</comment>
<dbReference type="Pfam" id="PF00990">
    <property type="entry name" value="GGDEF"/>
    <property type="match status" value="1"/>
</dbReference>